<sequence>MSCDMLQTLVANITQNQSENNRILLEQLLQTATSRTSTAQSGNFAQCTARFHGARGNMDELEAFIETIEIYKECTNISDDHALRGLPMLLVGDAAVWWQGIKSSVNTWSDALFRLRGMYSRQLPAHRIFREIFSKEQTDERADIFVCRLRSLLAKLPYELPEETKLDIVYGLLNVKIRDRVPRDSVNGLEQLISKVRSVEEALVEVSAPHPLYTTTATPIIISPPPPPPTYINNADNVKLSTSYSTDNNSQKIIKRIRPKCIYCKIFGHTVEECLKKPKNKFTESGPVSQASKNTELHCYGCGQVGVIRSNCNKCKVAQNLKKPEFHTVLSYDNISTQPLIEIKVVGRYGLAILDTGATHSIASPMLYRILTDAGISFKTCSRTIGLADGSQQEHAALECEVAVWVKDQAILTTFMVLPNAETRTLLGRDFIMQAKILLDLPHNCWSFHSDPLHWYLFIINHDLTTHRDTDLCEAKLTETDNTSKLELRDNEGTKLTTDQRVQLNELIIKRAHCFAKNGPATVYAVHRIKTSPQHEPIFSPPYRMSQGKKVILEQELEKLLEGNIIEECDSPWAANVVLVPKKDGSVRLCVDYRKLNAITEPDRYPLPRIEDVLHAAKSTSFMTTCDLRSGYFQVKLYPDDQDKTAFVTPLGTFRFKRMPMGLRNSGATFQRLMDRFKSSKELSKVSILTYLDDIIVLSESFSRHLEDLDAVFDRLELYNLRVNREKSKFACDSIKFLGHIIVPGGIAADPDKTRAMSTIASPKNIKQLKTFLQTSSWFRRFIPNYAEIARPLTNLLKKDSKWIWNPEQQNAFESIKQLLVSTPILRQADETKPFSLRTDSSSYCLGAVLMQGEDADERPVEYASRMLTNAEKNYNTTEREALAVVWAVTKFRGYIEGSEVIIKSDHQPLRWLMTVKSPSGRLARWALTLQEYNLRIEYTPGKCNAVADTLSRPPCDESGCDVCYVEVDLPKRNPKDVRENQLKDPEIRKIIEDLERTDDPFRGRSWSDRGFIVSDGVLYRYGPHDAEEETACLVVPTHERNALLAEYHNAPTAGHLGVERTLDRLRTKYYWVGMRQSIANYVKECVECQRYKVDNKKPSGLLQTPATNRRFEVVAVDLFGPLPVTPNNKKWVLILEDTCTRWVELFALQNATSAECAKIMVEEVFLRYGVPRRVISDNGVQFISEVMQQVCNSFSITQVLTPKYHPQANPVERKNRDLKPQLAILVQRDHKTWDVHLPAIRFAINSAVTSSTGYSPAYLTFGREIRAPADVVADMRNIVQNDNVVTAVTPYLRRISNALFQAREVQERVQATRKQHADQRRRPAPNYTTGDLVLLKTQGSNDTLPGQTPKLIPERDGPYRITGVSSPTTYILESVSNGRVLGKYHVSQLSPFVGDIRLPLNEKLKRGRPRKLT</sequence>
<evidence type="ECO:0000313" key="1">
    <source>
        <dbReference type="EMBL" id="KAJ0173856.1"/>
    </source>
</evidence>
<comment type="caution">
    <text evidence="1">The sequence shown here is derived from an EMBL/GenBank/DDBJ whole genome shotgun (WGS) entry which is preliminary data.</text>
</comment>
<dbReference type="EMBL" id="CM034405">
    <property type="protein sequence ID" value="KAJ0173856.1"/>
    <property type="molecule type" value="Genomic_DNA"/>
</dbReference>
<gene>
    <name evidence="1" type="ORF">K1T71_011005</name>
</gene>
<name>A0ACC1CQR9_9NEOP</name>
<dbReference type="Proteomes" id="UP000824533">
    <property type="component" value="Linkage Group LG19"/>
</dbReference>
<accession>A0ACC1CQR9</accession>
<proteinExistence type="predicted"/>
<organism evidence="1 2">
    <name type="scientific">Dendrolimus kikuchii</name>
    <dbReference type="NCBI Taxonomy" id="765133"/>
    <lineage>
        <taxon>Eukaryota</taxon>
        <taxon>Metazoa</taxon>
        <taxon>Ecdysozoa</taxon>
        <taxon>Arthropoda</taxon>
        <taxon>Hexapoda</taxon>
        <taxon>Insecta</taxon>
        <taxon>Pterygota</taxon>
        <taxon>Neoptera</taxon>
        <taxon>Endopterygota</taxon>
        <taxon>Lepidoptera</taxon>
        <taxon>Glossata</taxon>
        <taxon>Ditrysia</taxon>
        <taxon>Bombycoidea</taxon>
        <taxon>Lasiocampidae</taxon>
        <taxon>Dendrolimus</taxon>
    </lineage>
</organism>
<evidence type="ECO:0000313" key="2">
    <source>
        <dbReference type="Proteomes" id="UP000824533"/>
    </source>
</evidence>
<reference evidence="1 2" key="1">
    <citation type="journal article" date="2021" name="Front. Genet.">
        <title>Chromosome-Level Genome Assembly Reveals Significant Gene Expansion in the Toll and IMD Signaling Pathways of Dendrolimus kikuchii.</title>
        <authorList>
            <person name="Zhou J."/>
            <person name="Wu P."/>
            <person name="Xiong Z."/>
            <person name="Liu N."/>
            <person name="Zhao N."/>
            <person name="Ji M."/>
            <person name="Qiu Y."/>
            <person name="Yang B."/>
        </authorList>
    </citation>
    <scope>NUCLEOTIDE SEQUENCE [LARGE SCALE GENOMIC DNA]</scope>
    <source>
        <strain evidence="1">Ann1</strain>
    </source>
</reference>
<keyword evidence="2" id="KW-1185">Reference proteome</keyword>
<protein>
    <submittedName>
        <fullName evidence="1">Uncharacterized protein</fullName>
    </submittedName>
</protein>